<name>A0A9Q0MMG3_9DIPT</name>
<proteinExistence type="predicted"/>
<feature type="non-terminal residue" evidence="1">
    <location>
        <position position="1"/>
    </location>
</feature>
<dbReference type="AlphaFoldDB" id="A0A9Q0MMG3"/>
<evidence type="ECO:0000313" key="1">
    <source>
        <dbReference type="EMBL" id="KAJ6626579.1"/>
    </source>
</evidence>
<dbReference type="Proteomes" id="UP001151699">
    <property type="component" value="Unassembled WGS sequence"/>
</dbReference>
<evidence type="ECO:0000313" key="2">
    <source>
        <dbReference type="Proteomes" id="UP001151699"/>
    </source>
</evidence>
<organism evidence="1 2">
    <name type="scientific">Pseudolycoriella hygida</name>
    <dbReference type="NCBI Taxonomy" id="35572"/>
    <lineage>
        <taxon>Eukaryota</taxon>
        <taxon>Metazoa</taxon>
        <taxon>Ecdysozoa</taxon>
        <taxon>Arthropoda</taxon>
        <taxon>Hexapoda</taxon>
        <taxon>Insecta</taxon>
        <taxon>Pterygota</taxon>
        <taxon>Neoptera</taxon>
        <taxon>Endopterygota</taxon>
        <taxon>Diptera</taxon>
        <taxon>Nematocera</taxon>
        <taxon>Sciaroidea</taxon>
        <taxon>Sciaridae</taxon>
        <taxon>Pseudolycoriella</taxon>
    </lineage>
</organism>
<accession>A0A9Q0MMG3</accession>
<protein>
    <submittedName>
        <fullName evidence="1">Uncharacterized protein</fullName>
    </submittedName>
</protein>
<gene>
    <name evidence="1" type="ORF">Bhyg_16979</name>
</gene>
<reference evidence="1" key="1">
    <citation type="submission" date="2022-07" db="EMBL/GenBank/DDBJ databases">
        <authorList>
            <person name="Trinca V."/>
            <person name="Uliana J.V.C."/>
            <person name="Torres T.T."/>
            <person name="Ward R.J."/>
            <person name="Monesi N."/>
        </authorList>
    </citation>
    <scope>NUCLEOTIDE SEQUENCE</scope>
    <source>
        <strain evidence="1">HSMRA1968</strain>
        <tissue evidence="1">Whole embryos</tissue>
    </source>
</reference>
<dbReference type="OrthoDB" id="10632823at2759"/>
<dbReference type="EMBL" id="WJQU01003241">
    <property type="protein sequence ID" value="KAJ6626579.1"/>
    <property type="molecule type" value="Genomic_DNA"/>
</dbReference>
<sequence>MLTENVYKMEGETCCEVMIFWTKFNEAKENAIKEKWLELFLFTFNQYSESTSSDHLYKHCSISSSAASKLTNFTLQHIYGLIYASLKGIDSDEHLNLLDTSNDNKNDVNDGCDLKTHRNDITTIVALREFLIHGIGGRILETFQYLDTK</sequence>
<keyword evidence="2" id="KW-1185">Reference proteome</keyword>
<comment type="caution">
    <text evidence="1">The sequence shown here is derived from an EMBL/GenBank/DDBJ whole genome shotgun (WGS) entry which is preliminary data.</text>
</comment>